<evidence type="ECO:0000313" key="2">
    <source>
        <dbReference type="EMBL" id="AXI02626.1"/>
    </source>
</evidence>
<reference evidence="2 3" key="1">
    <citation type="submission" date="2018-07" db="EMBL/GenBank/DDBJ databases">
        <title>Genome sequencing of Moraxellaceae gen. HYN0046.</title>
        <authorList>
            <person name="Kim M."/>
            <person name="Yi H."/>
        </authorList>
    </citation>
    <scope>NUCLEOTIDE SEQUENCE [LARGE SCALE GENOMIC DNA]</scope>
    <source>
        <strain evidence="2 3">HYN0046</strain>
    </source>
</reference>
<dbReference type="EMBL" id="CP031222">
    <property type="protein sequence ID" value="AXI02626.1"/>
    <property type="molecule type" value="Genomic_DNA"/>
</dbReference>
<sequence>MRNNVDDAFSKVEGLYMNNLKLVLMAASAAGALSLSACVVAPYPRYAYQTTDDIVVDAAPPPPYTEVIPTVPYPGAIWIGGYWGWSGGRHTWIPGRYEHGRPGYFYHQPSWGRDGGGRYHFHRGGWARR</sequence>
<evidence type="ECO:0008006" key="4">
    <source>
        <dbReference type="Google" id="ProtNLM"/>
    </source>
</evidence>
<proteinExistence type="predicted"/>
<accession>A0A345P5R7</accession>
<keyword evidence="1" id="KW-1133">Transmembrane helix</keyword>
<dbReference type="KEGG" id="mbah:HYN46_07170"/>
<gene>
    <name evidence="2" type="ORF">HYN46_07170</name>
</gene>
<feature type="transmembrane region" description="Helical" evidence="1">
    <location>
        <begin position="20"/>
        <end position="41"/>
    </location>
</feature>
<dbReference type="OrthoDB" id="121499at2"/>
<evidence type="ECO:0000256" key="1">
    <source>
        <dbReference type="SAM" id="Phobius"/>
    </source>
</evidence>
<keyword evidence="1" id="KW-0812">Transmembrane</keyword>
<name>A0A345P5R7_9GAMM</name>
<keyword evidence="1" id="KW-0472">Membrane</keyword>
<dbReference type="Proteomes" id="UP000253940">
    <property type="component" value="Chromosome"/>
</dbReference>
<evidence type="ECO:0000313" key="3">
    <source>
        <dbReference type="Proteomes" id="UP000253940"/>
    </source>
</evidence>
<dbReference type="AlphaFoldDB" id="A0A345P5R7"/>
<keyword evidence="3" id="KW-1185">Reference proteome</keyword>
<organism evidence="2 3">
    <name type="scientific">Aquirhabdus parva</name>
    <dbReference type="NCBI Taxonomy" id="2283318"/>
    <lineage>
        <taxon>Bacteria</taxon>
        <taxon>Pseudomonadati</taxon>
        <taxon>Pseudomonadota</taxon>
        <taxon>Gammaproteobacteria</taxon>
        <taxon>Moraxellales</taxon>
        <taxon>Moraxellaceae</taxon>
        <taxon>Aquirhabdus</taxon>
    </lineage>
</organism>
<protein>
    <recommendedName>
        <fullName evidence="4">BcpO-related WXXGXW repeat protein</fullName>
    </recommendedName>
</protein>